<proteinExistence type="inferred from homology"/>
<comment type="subcellular location">
    <subcellularLocation>
        <location evidence="1">Bacterial flagellum</location>
    </subcellularLocation>
    <subcellularLocation>
        <location evidence="2">Secreted</location>
    </subcellularLocation>
</comment>
<evidence type="ECO:0000259" key="9">
    <source>
        <dbReference type="Pfam" id="PF22638"/>
    </source>
</evidence>
<accession>A0ABX2ZZF9</accession>
<evidence type="ECO:0000259" key="7">
    <source>
        <dbReference type="Pfam" id="PF00460"/>
    </source>
</evidence>
<evidence type="ECO:0000256" key="3">
    <source>
        <dbReference type="ARBA" id="ARBA00009677"/>
    </source>
</evidence>
<evidence type="ECO:0000259" key="8">
    <source>
        <dbReference type="Pfam" id="PF06429"/>
    </source>
</evidence>
<dbReference type="InterPro" id="IPR001444">
    <property type="entry name" value="Flag_bb_rod_N"/>
</dbReference>
<evidence type="ECO:0000313" key="11">
    <source>
        <dbReference type="Proteomes" id="UP000094329"/>
    </source>
</evidence>
<evidence type="ECO:0000313" key="10">
    <source>
        <dbReference type="EMBL" id="ODN41997.1"/>
    </source>
</evidence>
<keyword evidence="10" id="KW-0282">Flagellum</keyword>
<evidence type="ECO:0000256" key="2">
    <source>
        <dbReference type="ARBA" id="ARBA00004613"/>
    </source>
</evidence>
<dbReference type="Pfam" id="PF06429">
    <property type="entry name" value="Flg_bbr_C"/>
    <property type="match status" value="1"/>
</dbReference>
<evidence type="ECO:0000256" key="5">
    <source>
        <dbReference type="ARBA" id="ARBA00022525"/>
    </source>
</evidence>
<organism evidence="10 11">
    <name type="scientific">Piscirickettsia litoralis</name>
    <dbReference type="NCBI Taxonomy" id="1891921"/>
    <lineage>
        <taxon>Bacteria</taxon>
        <taxon>Pseudomonadati</taxon>
        <taxon>Pseudomonadota</taxon>
        <taxon>Gammaproteobacteria</taxon>
        <taxon>Thiotrichales</taxon>
        <taxon>Piscirickettsiaceae</taxon>
        <taxon>Piscirickettsia</taxon>
    </lineage>
</organism>
<feature type="domain" description="Flagellar basal-body/hook protein C-terminal" evidence="8">
    <location>
        <begin position="951"/>
        <end position="992"/>
    </location>
</feature>
<gene>
    <name evidence="10" type="ORF">BGC07_02270</name>
</gene>
<keyword evidence="6" id="KW-0975">Bacterial flagellum</keyword>
<feature type="domain" description="Flagellar basal body rod protein N-terminal" evidence="7">
    <location>
        <begin position="4"/>
        <end position="34"/>
    </location>
</feature>
<dbReference type="NCBIfam" id="TIGR02492">
    <property type="entry name" value="flgK_ends"/>
    <property type="match status" value="1"/>
</dbReference>
<dbReference type="Pfam" id="PF22638">
    <property type="entry name" value="FlgK_D1"/>
    <property type="match status" value="1"/>
</dbReference>
<protein>
    <recommendedName>
        <fullName evidence="4">Flagellar hook-associated protein 1</fullName>
    </recommendedName>
</protein>
<dbReference type="RefSeq" id="WP_069311797.1">
    <property type="nucleotide sequence ID" value="NZ_MDTU01000001.1"/>
</dbReference>
<keyword evidence="5" id="KW-0964">Secreted</keyword>
<comment type="similarity">
    <text evidence="3">Belongs to the flagella basal body rod proteins family.</text>
</comment>
<keyword evidence="11" id="KW-1185">Reference proteome</keyword>
<evidence type="ECO:0000256" key="4">
    <source>
        <dbReference type="ARBA" id="ARBA00016244"/>
    </source>
</evidence>
<keyword evidence="10" id="KW-0966">Cell projection</keyword>
<feature type="domain" description="Flagellar hook-associated protein FlgK helical" evidence="9">
    <location>
        <begin position="92"/>
        <end position="327"/>
    </location>
</feature>
<dbReference type="Pfam" id="PF00460">
    <property type="entry name" value="Flg_bb_rod"/>
    <property type="match status" value="1"/>
</dbReference>
<dbReference type="PRINTS" id="PR01005">
    <property type="entry name" value="FLGHOOKAP1"/>
</dbReference>
<dbReference type="InterPro" id="IPR053927">
    <property type="entry name" value="FlgK_helical"/>
</dbReference>
<evidence type="ECO:0000256" key="6">
    <source>
        <dbReference type="ARBA" id="ARBA00023143"/>
    </source>
</evidence>
<dbReference type="PROSITE" id="PS00588">
    <property type="entry name" value="FLAGELLA_BB_ROD"/>
    <property type="match status" value="1"/>
</dbReference>
<evidence type="ECO:0000256" key="1">
    <source>
        <dbReference type="ARBA" id="ARBA00004365"/>
    </source>
</evidence>
<dbReference type="InterPro" id="IPR019776">
    <property type="entry name" value="Flagellar_basal_body_rod_CS"/>
</dbReference>
<dbReference type="EMBL" id="MDTU01000001">
    <property type="protein sequence ID" value="ODN41997.1"/>
    <property type="molecule type" value="Genomic_DNA"/>
</dbReference>
<dbReference type="PANTHER" id="PTHR30033">
    <property type="entry name" value="FLAGELLAR HOOK-ASSOCIATED PROTEIN 1"/>
    <property type="match status" value="1"/>
</dbReference>
<reference evidence="10 11" key="1">
    <citation type="submission" date="2016-08" db="EMBL/GenBank/DDBJ databases">
        <title>Draft genome sequence of Candidatus Piscirickettsia litoralis, from seawater.</title>
        <authorList>
            <person name="Wan X."/>
            <person name="Lee A.J."/>
            <person name="Hou S."/>
            <person name="Donachie S.P."/>
        </authorList>
    </citation>
    <scope>NUCLEOTIDE SEQUENCE [LARGE SCALE GENOMIC DNA]</scope>
    <source>
        <strain evidence="10 11">Y2</strain>
    </source>
</reference>
<dbReference type="InterPro" id="IPR010930">
    <property type="entry name" value="Flg_bb/hook_C_dom"/>
</dbReference>
<dbReference type="SUPFAM" id="SSF64518">
    <property type="entry name" value="Phase 1 flagellin"/>
    <property type="match status" value="2"/>
</dbReference>
<sequence length="995" mass="104717">MGALDISITGLNVARAQLDVTANNISNASTPGYTRQRALISNVQGDAASGQLIGSGVQLDRIERLADQFAISQLRSSTTAFSESDIFHRIAERTDNLVSNETTSLSSALEDYFGALNEGVNDPTSVSLRQNILGEAGRLTSRFHAIETEISQLTSEVNREMTDAANNITQIAKRVAIVNDQVRDAVGAGGGATPNDLLDERDRLLEELAKFVNISAFENADGTVDVSVGSGQSLVTGGTSITVVAEASAQDASIKNLFLKDIKKNVTTDITKEVQGGRVKGLIDVRNDLLDPALRELGLVAAGLIQTTNTQHKVGMDFNSALGQDFFKDLNLSTIVKQRVLPNSANKGTATLSVELGEFAADTVSIPNKPATGVKDLEAEEYELIITGTSFELIRQSDQASVTSGAISEFPIQVQGMKISLTTGGFVDKDRYLIRPMQGLARGIEVDITDPKKLALAWPVEAREAQTNLGSGKIQVTDMVSTNQPVNFSNLSTTSDTLIATQPALVSKLTDLNTPQSGDLLFSVAGATADDVAIPAAPIDPSARALFDAITANVAGVTPTAQTTLDLGAYTDGDWLGASGSDFTVETFGGASGANLAATPLGIAAGVRDVEEVVTAITALSGNISAQADLVVKSQTGEPLNITLGPTALAAGLSFDSEAKEIMNIGQYNGGVIAAEDLVINGIQLGATYADTTAIRDAIRTAGNSTTLEQKFTADAHVVVTENQGKTIKISTTGNNGGTQANFSNFSLTGAAQENFQKGQVTVTAAVAGSTLKVSGNNPEYGGFVEGVALNIPRNAFHPDRPGQLDPPIKIQFIDDTCYQVYAMSGTLKPIGNVQHYDPQNPDVFPLVDSTTVPATNYDPGYRIQITGTPTKGDMFTVGYNTDGIGDNSNAIELAKIQQEKVLTADSLGNATNSISQGYENLISSVATKTETSIIDLNASETLQKQAQQKRDSIMGVNLDEEAANLVQFQQAFQASARAITVAQNMFDTLIQAVG</sequence>
<name>A0ABX2ZZF9_9GAMM</name>
<dbReference type="InterPro" id="IPR002371">
    <property type="entry name" value="FlgK"/>
</dbReference>
<comment type="caution">
    <text evidence="10">The sequence shown here is derived from an EMBL/GenBank/DDBJ whole genome shotgun (WGS) entry which is preliminary data.</text>
</comment>
<dbReference type="Proteomes" id="UP000094329">
    <property type="component" value="Unassembled WGS sequence"/>
</dbReference>
<keyword evidence="10" id="KW-0969">Cilium</keyword>
<dbReference type="PANTHER" id="PTHR30033:SF1">
    <property type="entry name" value="FLAGELLAR HOOK-ASSOCIATED PROTEIN 1"/>
    <property type="match status" value="1"/>
</dbReference>